<accession>A0ABV7WNU9</accession>
<dbReference type="PANTHER" id="PTHR33507">
    <property type="entry name" value="INNER MEMBRANE PROTEIN YBBJ"/>
    <property type="match status" value="1"/>
</dbReference>
<sequence>METLPLIWVIIGAVLIVIEFLVPGAVFGFIGAAAMLTGVLIHFGHIEGFVNIMMTFFIASFVFILFLRSALLKLFPDNSVVQNTDELQDAIGRIVEVTEDISPYKRGRIKYLETSWEAQAETDFVVGEQAVIAGQDGNCWIVKSIEGN</sequence>
<dbReference type="Proteomes" id="UP001595710">
    <property type="component" value="Unassembled WGS sequence"/>
</dbReference>
<feature type="transmembrane region" description="Helical" evidence="5">
    <location>
        <begin position="48"/>
        <end position="67"/>
    </location>
</feature>
<evidence type="ECO:0000256" key="4">
    <source>
        <dbReference type="ARBA" id="ARBA00023136"/>
    </source>
</evidence>
<evidence type="ECO:0000256" key="1">
    <source>
        <dbReference type="ARBA" id="ARBA00004141"/>
    </source>
</evidence>
<dbReference type="InterPro" id="IPR012340">
    <property type="entry name" value="NA-bd_OB-fold"/>
</dbReference>
<dbReference type="EMBL" id="JBHRYN010000007">
    <property type="protein sequence ID" value="MFC3700896.1"/>
    <property type="molecule type" value="Genomic_DNA"/>
</dbReference>
<evidence type="ECO:0000259" key="6">
    <source>
        <dbReference type="Pfam" id="PF01957"/>
    </source>
</evidence>
<feature type="transmembrane region" description="Helical" evidence="5">
    <location>
        <begin position="6"/>
        <end position="36"/>
    </location>
</feature>
<reference evidence="8" key="1">
    <citation type="journal article" date="2019" name="Int. J. Syst. Evol. Microbiol.">
        <title>The Global Catalogue of Microorganisms (GCM) 10K type strain sequencing project: providing services to taxonomists for standard genome sequencing and annotation.</title>
        <authorList>
            <consortium name="The Broad Institute Genomics Platform"/>
            <consortium name="The Broad Institute Genome Sequencing Center for Infectious Disease"/>
            <person name="Wu L."/>
            <person name="Ma J."/>
        </authorList>
    </citation>
    <scope>NUCLEOTIDE SEQUENCE [LARGE SCALE GENOMIC DNA]</scope>
    <source>
        <strain evidence="8">CECT 8288</strain>
    </source>
</reference>
<keyword evidence="4 5" id="KW-0472">Membrane</keyword>
<dbReference type="Gene3D" id="2.40.50.140">
    <property type="entry name" value="Nucleic acid-binding proteins"/>
    <property type="match status" value="1"/>
</dbReference>
<evidence type="ECO:0000313" key="7">
    <source>
        <dbReference type="EMBL" id="MFC3700896.1"/>
    </source>
</evidence>
<organism evidence="7 8">
    <name type="scientific">Reinekea marina</name>
    <dbReference type="NCBI Taxonomy" id="1310421"/>
    <lineage>
        <taxon>Bacteria</taxon>
        <taxon>Pseudomonadati</taxon>
        <taxon>Pseudomonadota</taxon>
        <taxon>Gammaproteobacteria</taxon>
        <taxon>Oceanospirillales</taxon>
        <taxon>Saccharospirillaceae</taxon>
        <taxon>Reinekea</taxon>
    </lineage>
</organism>
<keyword evidence="8" id="KW-1185">Reference proteome</keyword>
<dbReference type="PANTHER" id="PTHR33507:SF3">
    <property type="entry name" value="INNER MEMBRANE PROTEIN YBBJ"/>
    <property type="match status" value="1"/>
</dbReference>
<comment type="caution">
    <text evidence="7">The sequence shown here is derived from an EMBL/GenBank/DDBJ whole genome shotgun (WGS) entry which is preliminary data.</text>
</comment>
<dbReference type="RefSeq" id="WP_290280402.1">
    <property type="nucleotide sequence ID" value="NZ_JAUFQI010000001.1"/>
</dbReference>
<protein>
    <submittedName>
        <fullName evidence="7">NfeD family protein</fullName>
    </submittedName>
</protein>
<dbReference type="SUPFAM" id="SSF141322">
    <property type="entry name" value="NfeD domain-like"/>
    <property type="match status" value="1"/>
</dbReference>
<keyword evidence="2 5" id="KW-0812">Transmembrane</keyword>
<gene>
    <name evidence="7" type="ORF">ACFOND_04515</name>
</gene>
<evidence type="ECO:0000256" key="2">
    <source>
        <dbReference type="ARBA" id="ARBA00022692"/>
    </source>
</evidence>
<feature type="domain" description="NfeD-like C-terminal" evidence="6">
    <location>
        <begin position="89"/>
        <end position="143"/>
    </location>
</feature>
<evidence type="ECO:0000256" key="5">
    <source>
        <dbReference type="SAM" id="Phobius"/>
    </source>
</evidence>
<evidence type="ECO:0000313" key="8">
    <source>
        <dbReference type="Proteomes" id="UP001595710"/>
    </source>
</evidence>
<evidence type="ECO:0000256" key="3">
    <source>
        <dbReference type="ARBA" id="ARBA00022989"/>
    </source>
</evidence>
<dbReference type="InterPro" id="IPR052165">
    <property type="entry name" value="Membrane_assoc_protease"/>
</dbReference>
<name>A0ABV7WNU9_9GAMM</name>
<comment type="subcellular location">
    <subcellularLocation>
        <location evidence="1">Membrane</location>
        <topology evidence="1">Multi-pass membrane protein</topology>
    </subcellularLocation>
</comment>
<dbReference type="InterPro" id="IPR002810">
    <property type="entry name" value="NfeD-like_C"/>
</dbReference>
<dbReference type="Pfam" id="PF01957">
    <property type="entry name" value="NfeD"/>
    <property type="match status" value="1"/>
</dbReference>
<keyword evidence="3 5" id="KW-1133">Transmembrane helix</keyword>
<proteinExistence type="predicted"/>